<evidence type="ECO:0000313" key="1">
    <source>
        <dbReference type="EMBL" id="GJN37443.1"/>
    </source>
</evidence>
<dbReference type="EMBL" id="BQKI01000095">
    <property type="protein sequence ID" value="GJN37443.1"/>
    <property type="molecule type" value="Genomic_DNA"/>
</dbReference>
<dbReference type="PANTHER" id="PTHR33103:SF52">
    <property type="entry name" value="OS01G0154100 PROTEIN"/>
    <property type="match status" value="1"/>
</dbReference>
<accession>A0AAV5FRE9</accession>
<comment type="caution">
    <text evidence="1">The sequence shown here is derived from an EMBL/GenBank/DDBJ whole genome shotgun (WGS) entry which is preliminary data.</text>
</comment>
<protein>
    <submittedName>
        <fullName evidence="1">Uncharacterized protein</fullName>
    </submittedName>
</protein>
<name>A0AAV5FRE9_ELECO</name>
<reference evidence="1" key="1">
    <citation type="journal article" date="2018" name="DNA Res.">
        <title>Multiple hybrid de novo genome assembly of finger millet, an orphan allotetraploid crop.</title>
        <authorList>
            <person name="Hatakeyama M."/>
            <person name="Aluri S."/>
            <person name="Balachadran M.T."/>
            <person name="Sivarajan S.R."/>
            <person name="Patrignani A."/>
            <person name="Gruter S."/>
            <person name="Poveda L."/>
            <person name="Shimizu-Inatsugi R."/>
            <person name="Baeten J."/>
            <person name="Francoijs K.J."/>
            <person name="Nataraja K.N."/>
            <person name="Reddy Y.A.N."/>
            <person name="Phadnis S."/>
            <person name="Ravikumar R.L."/>
            <person name="Schlapbach R."/>
            <person name="Sreeman S.M."/>
            <person name="Shimizu K.K."/>
        </authorList>
    </citation>
    <scope>NUCLEOTIDE SEQUENCE</scope>
</reference>
<sequence>MGVEELDETYVHSDQAKSALLAPVGGYAGGKLLQLPEPQEPASLELYRCPSNSYIECLTNLTKVSGKRCQRCTNSMTTKMKLVDSSSGSGGVVAPATSTLAAAGFVQGIVTYTVMDDLKVAPMSTISGITLLNTFGITDIGMLQEKTVQLGYEEGLEILRVSLQSKTVLSDVFLVKKPKV</sequence>
<proteinExistence type="predicted"/>
<reference evidence="1" key="2">
    <citation type="submission" date="2021-12" db="EMBL/GenBank/DDBJ databases">
        <title>Resequencing data analysis of finger millet.</title>
        <authorList>
            <person name="Hatakeyama M."/>
            <person name="Aluri S."/>
            <person name="Balachadran M.T."/>
            <person name="Sivarajan S.R."/>
            <person name="Poveda L."/>
            <person name="Shimizu-Inatsugi R."/>
            <person name="Schlapbach R."/>
            <person name="Sreeman S.M."/>
            <person name="Shimizu K.K."/>
        </authorList>
    </citation>
    <scope>NUCLEOTIDE SEQUENCE</scope>
</reference>
<evidence type="ECO:0000313" key="2">
    <source>
        <dbReference type="Proteomes" id="UP001054889"/>
    </source>
</evidence>
<organism evidence="1 2">
    <name type="scientific">Eleusine coracana subsp. coracana</name>
    <dbReference type="NCBI Taxonomy" id="191504"/>
    <lineage>
        <taxon>Eukaryota</taxon>
        <taxon>Viridiplantae</taxon>
        <taxon>Streptophyta</taxon>
        <taxon>Embryophyta</taxon>
        <taxon>Tracheophyta</taxon>
        <taxon>Spermatophyta</taxon>
        <taxon>Magnoliopsida</taxon>
        <taxon>Liliopsida</taxon>
        <taxon>Poales</taxon>
        <taxon>Poaceae</taxon>
        <taxon>PACMAD clade</taxon>
        <taxon>Chloridoideae</taxon>
        <taxon>Cynodonteae</taxon>
        <taxon>Eleusininae</taxon>
        <taxon>Eleusine</taxon>
    </lineage>
</organism>
<dbReference type="Pfam" id="PF05056">
    <property type="entry name" value="DUF674"/>
    <property type="match status" value="1"/>
</dbReference>
<dbReference type="Proteomes" id="UP001054889">
    <property type="component" value="Unassembled WGS sequence"/>
</dbReference>
<keyword evidence="2" id="KW-1185">Reference proteome</keyword>
<gene>
    <name evidence="1" type="primary">gb26399</name>
    <name evidence="1" type="ORF">PR202_gb26399</name>
</gene>
<dbReference type="AlphaFoldDB" id="A0AAV5FRE9"/>
<dbReference type="PANTHER" id="PTHR33103">
    <property type="entry name" value="OS01G0153900 PROTEIN"/>
    <property type="match status" value="1"/>
</dbReference>
<dbReference type="InterPro" id="IPR007750">
    <property type="entry name" value="DUF674"/>
</dbReference>